<proteinExistence type="inferred from homology"/>
<dbReference type="Gene3D" id="3.30.230.10">
    <property type="match status" value="1"/>
</dbReference>
<dbReference type="InterPro" id="IPR004424">
    <property type="entry name" value="IspE"/>
</dbReference>
<dbReference type="PANTHER" id="PTHR43527">
    <property type="entry name" value="4-DIPHOSPHOCYTIDYL-2-C-METHYL-D-ERYTHRITOL KINASE, CHLOROPLASTIC"/>
    <property type="match status" value="1"/>
</dbReference>
<protein>
    <recommendedName>
        <fullName evidence="3 9">4-diphosphocytidyl-2-C-methyl-D-erythritol kinase</fullName>
        <shortName evidence="9">CMK</shortName>
        <ecNumber evidence="2 9">2.7.1.148</ecNumber>
    </recommendedName>
    <alternativeName>
        <fullName evidence="8 9">4-(cytidine-5'-diphospho)-2-C-methyl-D-erythritol kinase</fullName>
    </alternativeName>
</protein>
<keyword evidence="6 9" id="KW-0418">Kinase</keyword>
<evidence type="ECO:0000313" key="12">
    <source>
        <dbReference type="EMBL" id="HIT50115.1"/>
    </source>
</evidence>
<keyword evidence="5 9" id="KW-0547">Nucleotide-binding</keyword>
<evidence type="ECO:0000256" key="9">
    <source>
        <dbReference type="HAMAP-Rule" id="MF_00061"/>
    </source>
</evidence>
<comment type="similarity">
    <text evidence="1 9">Belongs to the GHMP kinase family. IspE subfamily.</text>
</comment>
<dbReference type="Gene3D" id="3.30.70.890">
    <property type="entry name" value="GHMP kinase, C-terminal domain"/>
    <property type="match status" value="1"/>
</dbReference>
<keyword evidence="7 9" id="KW-0067">ATP-binding</keyword>
<comment type="catalytic activity">
    <reaction evidence="9">
        <text>4-CDP-2-C-methyl-D-erythritol + ATP = 4-CDP-2-C-methyl-D-erythritol 2-phosphate + ADP + H(+)</text>
        <dbReference type="Rhea" id="RHEA:18437"/>
        <dbReference type="ChEBI" id="CHEBI:15378"/>
        <dbReference type="ChEBI" id="CHEBI:30616"/>
        <dbReference type="ChEBI" id="CHEBI:57823"/>
        <dbReference type="ChEBI" id="CHEBI:57919"/>
        <dbReference type="ChEBI" id="CHEBI:456216"/>
        <dbReference type="EC" id="2.7.1.148"/>
    </reaction>
</comment>
<evidence type="ECO:0000256" key="2">
    <source>
        <dbReference type="ARBA" id="ARBA00012052"/>
    </source>
</evidence>
<dbReference type="SUPFAM" id="SSF55060">
    <property type="entry name" value="GHMP Kinase, C-terminal domain"/>
    <property type="match status" value="1"/>
</dbReference>
<dbReference type="Pfam" id="PF08544">
    <property type="entry name" value="GHMP_kinases_C"/>
    <property type="match status" value="1"/>
</dbReference>
<evidence type="ECO:0000256" key="6">
    <source>
        <dbReference type="ARBA" id="ARBA00022777"/>
    </source>
</evidence>
<dbReference type="AlphaFoldDB" id="A0A9D1GR94"/>
<dbReference type="Pfam" id="PF00288">
    <property type="entry name" value="GHMP_kinases_N"/>
    <property type="match status" value="1"/>
</dbReference>
<sequence>MLIYEKAYAKINLALAVGEEKEGYHEVQNVMVPIQLYDELFFQKSKEIQIDCEAIPLKENICYRAALLFKEKFQIDEGVSIILNKNIPIMAGLGGGSSDAAAVLRGLNRLFEVNASKETLYELAVQLGSDVPFFLYNKGALCSGRGELVCPLDFDLPHFSLLLIKPKFGFSTKEIYQKYVFDGVFKGVWIKRLLDALKNNDLDAIEQNIFNDLEKTALNHSPELKAIFERIEGLSYHPHISGSGPTIYVLDAKSIDLENVKAVLKDVDLYLLSTL</sequence>
<evidence type="ECO:0000313" key="13">
    <source>
        <dbReference type="Proteomes" id="UP000886758"/>
    </source>
</evidence>
<comment type="function">
    <text evidence="9">Catalyzes the phosphorylation of the position 2 hydroxy group of 4-diphosphocytidyl-2C-methyl-D-erythritol.</text>
</comment>
<reference evidence="12" key="2">
    <citation type="journal article" date="2021" name="PeerJ">
        <title>Extensive microbial diversity within the chicken gut microbiome revealed by metagenomics and culture.</title>
        <authorList>
            <person name="Gilroy R."/>
            <person name="Ravi A."/>
            <person name="Getino M."/>
            <person name="Pursley I."/>
            <person name="Horton D.L."/>
            <person name="Alikhan N.F."/>
            <person name="Baker D."/>
            <person name="Gharbi K."/>
            <person name="Hall N."/>
            <person name="Watson M."/>
            <person name="Adriaenssens E.M."/>
            <person name="Foster-Nyarko E."/>
            <person name="Jarju S."/>
            <person name="Secka A."/>
            <person name="Antonio M."/>
            <person name="Oren A."/>
            <person name="Chaudhuri R.R."/>
            <person name="La Ragione R."/>
            <person name="Hildebrand F."/>
            <person name="Pallen M.J."/>
        </authorList>
    </citation>
    <scope>NUCLEOTIDE SEQUENCE</scope>
    <source>
        <strain evidence="12">ChiW17-6978</strain>
    </source>
</reference>
<evidence type="ECO:0000256" key="8">
    <source>
        <dbReference type="ARBA" id="ARBA00032554"/>
    </source>
</evidence>
<dbReference type="EC" id="2.7.1.148" evidence="2 9"/>
<dbReference type="NCBIfam" id="TIGR00154">
    <property type="entry name" value="ispE"/>
    <property type="match status" value="1"/>
</dbReference>
<feature type="active site" evidence="9">
    <location>
        <position position="10"/>
    </location>
</feature>
<evidence type="ECO:0000256" key="1">
    <source>
        <dbReference type="ARBA" id="ARBA00009684"/>
    </source>
</evidence>
<keyword evidence="9" id="KW-0414">Isoprene biosynthesis</keyword>
<accession>A0A9D1GR94</accession>
<evidence type="ECO:0000256" key="5">
    <source>
        <dbReference type="ARBA" id="ARBA00022741"/>
    </source>
</evidence>
<dbReference type="EMBL" id="DVLF01000112">
    <property type="protein sequence ID" value="HIT50115.1"/>
    <property type="molecule type" value="Genomic_DNA"/>
</dbReference>
<comment type="pathway">
    <text evidence="9">Isoprenoid biosynthesis; isopentenyl diphosphate biosynthesis via DXP pathway; isopentenyl diphosphate from 1-deoxy-D-xylulose 5-phosphate: step 3/6.</text>
</comment>
<evidence type="ECO:0000259" key="11">
    <source>
        <dbReference type="Pfam" id="PF08544"/>
    </source>
</evidence>
<reference evidence="12" key="1">
    <citation type="submission" date="2020-10" db="EMBL/GenBank/DDBJ databases">
        <authorList>
            <person name="Gilroy R."/>
        </authorList>
    </citation>
    <scope>NUCLEOTIDE SEQUENCE</scope>
    <source>
        <strain evidence="12">ChiW17-6978</strain>
    </source>
</reference>
<feature type="domain" description="GHMP kinase C-terminal" evidence="11">
    <location>
        <begin position="194"/>
        <end position="265"/>
    </location>
</feature>
<organism evidence="12 13">
    <name type="scientific">Candidatus Pelethenecus faecipullorum</name>
    <dbReference type="NCBI Taxonomy" id="2840900"/>
    <lineage>
        <taxon>Bacteria</taxon>
        <taxon>Bacillati</taxon>
        <taxon>Mycoplasmatota</taxon>
        <taxon>Mollicutes</taxon>
        <taxon>Candidatus Pelethenecus</taxon>
    </lineage>
</organism>
<dbReference type="HAMAP" id="MF_00061">
    <property type="entry name" value="IspE"/>
    <property type="match status" value="1"/>
</dbReference>
<evidence type="ECO:0000256" key="3">
    <source>
        <dbReference type="ARBA" id="ARBA00017473"/>
    </source>
</evidence>
<comment type="caution">
    <text evidence="12">The sequence shown here is derived from an EMBL/GenBank/DDBJ whole genome shotgun (WGS) entry which is preliminary data.</text>
</comment>
<dbReference type="InterPro" id="IPR020568">
    <property type="entry name" value="Ribosomal_Su5_D2-typ_SF"/>
</dbReference>
<dbReference type="InterPro" id="IPR014721">
    <property type="entry name" value="Ribsml_uS5_D2-typ_fold_subgr"/>
</dbReference>
<dbReference type="InterPro" id="IPR013750">
    <property type="entry name" value="GHMP_kinase_C_dom"/>
</dbReference>
<dbReference type="GO" id="GO:0050515">
    <property type="term" value="F:4-(cytidine 5'-diphospho)-2-C-methyl-D-erythritol kinase activity"/>
    <property type="evidence" value="ECO:0007669"/>
    <property type="project" value="UniProtKB-UniRule"/>
</dbReference>
<feature type="active site" evidence="9">
    <location>
        <position position="130"/>
    </location>
</feature>
<dbReference type="PANTHER" id="PTHR43527:SF2">
    <property type="entry name" value="4-DIPHOSPHOCYTIDYL-2-C-METHYL-D-ERYTHRITOL KINASE, CHLOROPLASTIC"/>
    <property type="match status" value="1"/>
</dbReference>
<dbReference type="PIRSF" id="PIRSF010376">
    <property type="entry name" value="IspE"/>
    <property type="match status" value="1"/>
</dbReference>
<dbReference type="SUPFAM" id="SSF54211">
    <property type="entry name" value="Ribosomal protein S5 domain 2-like"/>
    <property type="match status" value="1"/>
</dbReference>
<keyword evidence="4 9" id="KW-0808">Transferase</keyword>
<name>A0A9D1GR94_9MOLU</name>
<dbReference type="GO" id="GO:0016114">
    <property type="term" value="P:terpenoid biosynthetic process"/>
    <property type="evidence" value="ECO:0007669"/>
    <property type="project" value="UniProtKB-UniRule"/>
</dbReference>
<feature type="binding site" evidence="9">
    <location>
        <begin position="88"/>
        <end position="98"/>
    </location>
    <ligand>
        <name>ATP</name>
        <dbReference type="ChEBI" id="CHEBI:30616"/>
    </ligand>
</feature>
<dbReference type="GO" id="GO:0005524">
    <property type="term" value="F:ATP binding"/>
    <property type="evidence" value="ECO:0007669"/>
    <property type="project" value="UniProtKB-UniRule"/>
</dbReference>
<dbReference type="InterPro" id="IPR006204">
    <property type="entry name" value="GHMP_kinase_N_dom"/>
</dbReference>
<dbReference type="GO" id="GO:0019288">
    <property type="term" value="P:isopentenyl diphosphate biosynthetic process, methylerythritol 4-phosphate pathway"/>
    <property type="evidence" value="ECO:0007669"/>
    <property type="project" value="UniProtKB-UniRule"/>
</dbReference>
<feature type="domain" description="GHMP kinase N-terminal" evidence="10">
    <location>
        <begin position="60"/>
        <end position="137"/>
    </location>
</feature>
<evidence type="ECO:0000256" key="4">
    <source>
        <dbReference type="ARBA" id="ARBA00022679"/>
    </source>
</evidence>
<dbReference type="Proteomes" id="UP000886758">
    <property type="component" value="Unassembled WGS sequence"/>
</dbReference>
<evidence type="ECO:0000256" key="7">
    <source>
        <dbReference type="ARBA" id="ARBA00022840"/>
    </source>
</evidence>
<dbReference type="InterPro" id="IPR036554">
    <property type="entry name" value="GHMP_kinase_C_sf"/>
</dbReference>
<evidence type="ECO:0000259" key="10">
    <source>
        <dbReference type="Pfam" id="PF00288"/>
    </source>
</evidence>
<gene>
    <name evidence="9 12" type="primary">ispE</name>
    <name evidence="12" type="ORF">IAD46_03710</name>
</gene>